<dbReference type="PANTHER" id="PTHR45887">
    <property type="entry name" value="TRANSLATION INITIATION FACTOR EIF-2B SUBUNIT EPSILON"/>
    <property type="match status" value="1"/>
</dbReference>
<dbReference type="InterPro" id="IPR056764">
    <property type="entry name" value="LbH_EIF2B3/5"/>
</dbReference>
<dbReference type="SUPFAM" id="SSF53448">
    <property type="entry name" value="Nucleotide-diphospho-sugar transferases"/>
    <property type="match status" value="1"/>
</dbReference>
<evidence type="ECO:0000256" key="3">
    <source>
        <dbReference type="ARBA" id="ARBA00022490"/>
    </source>
</evidence>
<dbReference type="GO" id="GO:0003743">
    <property type="term" value="F:translation initiation factor activity"/>
    <property type="evidence" value="ECO:0007669"/>
    <property type="project" value="TreeGrafter"/>
</dbReference>
<comment type="caution">
    <text evidence="9">The sequence shown here is derived from an EMBL/GenBank/DDBJ whole genome shotgun (WGS) entry which is preliminary data.</text>
</comment>
<dbReference type="Proteomes" id="UP001165122">
    <property type="component" value="Unassembled WGS sequence"/>
</dbReference>
<dbReference type="Pfam" id="PF02020">
    <property type="entry name" value="W2"/>
    <property type="match status" value="1"/>
</dbReference>
<sequence>MPADEVDREDIKLQAVLLADSFTRTFRPASFDKPKVLCPLNNVAMLDYTIEWLASSGVEELFVFCVQHSDLVQAYVQSSTWTTAIKVTCVKDSTCTNPGDALRELDKRGLVRSDPFIMMSGDVVTNVDVREALQEHKKRHKSDSANMMTVLMKEVPHNSPLRSVSDDLIVGINSNTNQICMFESRKFKDSNVQIPSSFFDAQSNICVKSDLLDCGIDICSPDVLARFSDEFDYKDVRKQFIRNSVAEEEEGLQNKIFAHFLGSTEYAARVHDFRTYNAVSKDLIRRWCYPVVPDNLPSGYERKYAYEYSRHFVYREVKGNTVIARSTQIKNGCILGANANIEEGGRVGSSVIGNDCYLGKNVVVEGSHIWSNVQIGSNVKITQAIICDGVKIKEGAVISKGCVIGSNCIIGKGVVVKPYSRITCSLNTDEGDDGDDDWSDSEEDEDVKEDVGGGEFESEVEVVGDDGKGKLWHPVVTEEDGGSSDEEEEWGEGGGGEDWDEFVSVESQSIGFDVKSANEKKIKLQSGGGLLDDSGVSMGGGGGGEEGEWGSENDGDMFFEEAHVVGRQKGIDVVKELRDLCLEHDHNSSFQNLAIELNSFKFSQNATYEDVNCGAVLAVAERVKETLGDEGLASVAKVLGALKKELVLWTELFEKCTPRKADECGIIVGAERLVCLPGFEKFRAGGGFRFILQMLHDEDILSEEAIAVWKGRREKGEGSKEGLELFAEQSVKDFLEWLEEGDEEDDDDSEEESEEEEED</sequence>
<evidence type="ECO:0000313" key="10">
    <source>
        <dbReference type="Proteomes" id="UP001165122"/>
    </source>
</evidence>
<organism evidence="9 10">
    <name type="scientific">Triparma laevis f. longispina</name>
    <dbReference type="NCBI Taxonomy" id="1714387"/>
    <lineage>
        <taxon>Eukaryota</taxon>
        <taxon>Sar</taxon>
        <taxon>Stramenopiles</taxon>
        <taxon>Ochrophyta</taxon>
        <taxon>Bolidophyceae</taxon>
        <taxon>Parmales</taxon>
        <taxon>Triparmaceae</taxon>
        <taxon>Triparma</taxon>
    </lineage>
</organism>
<dbReference type="GO" id="GO:0005829">
    <property type="term" value="C:cytosol"/>
    <property type="evidence" value="ECO:0007669"/>
    <property type="project" value="UniProtKB-SubCell"/>
</dbReference>
<dbReference type="Gene3D" id="3.90.550.10">
    <property type="entry name" value="Spore Coat Polysaccharide Biosynthesis Protein SpsA, Chain A"/>
    <property type="match status" value="1"/>
</dbReference>
<dbReference type="PANTHER" id="PTHR45887:SF1">
    <property type="entry name" value="TRANSLATION INITIATION FACTOR EIF-2B SUBUNIT EPSILON"/>
    <property type="match status" value="1"/>
</dbReference>
<dbReference type="SUPFAM" id="SSF48371">
    <property type="entry name" value="ARM repeat"/>
    <property type="match status" value="1"/>
</dbReference>
<evidence type="ECO:0000256" key="4">
    <source>
        <dbReference type="ARBA" id="ARBA00044144"/>
    </source>
</evidence>
<proteinExistence type="inferred from homology"/>
<dbReference type="InterPro" id="IPR029044">
    <property type="entry name" value="Nucleotide-diphossugar_trans"/>
</dbReference>
<dbReference type="GO" id="GO:0005085">
    <property type="term" value="F:guanyl-nucleotide exchange factor activity"/>
    <property type="evidence" value="ECO:0007669"/>
    <property type="project" value="InterPro"/>
</dbReference>
<dbReference type="InterPro" id="IPR003307">
    <property type="entry name" value="W2_domain"/>
</dbReference>
<keyword evidence="10" id="KW-1185">Reference proteome</keyword>
<keyword evidence="3" id="KW-0963">Cytoplasm</keyword>
<dbReference type="EMBL" id="BRXW01000910">
    <property type="protein sequence ID" value="GMH78941.1"/>
    <property type="molecule type" value="Genomic_DNA"/>
</dbReference>
<evidence type="ECO:0000256" key="2">
    <source>
        <dbReference type="ARBA" id="ARBA00007878"/>
    </source>
</evidence>
<dbReference type="InterPro" id="IPR035543">
    <property type="entry name" value="eIF-2B_epsilon_N"/>
</dbReference>
<evidence type="ECO:0000259" key="8">
    <source>
        <dbReference type="PROSITE" id="PS51363"/>
    </source>
</evidence>
<dbReference type="Gene3D" id="2.160.10.10">
    <property type="entry name" value="Hexapeptide repeat proteins"/>
    <property type="match status" value="1"/>
</dbReference>
<dbReference type="PROSITE" id="PS51363">
    <property type="entry name" value="W2"/>
    <property type="match status" value="1"/>
</dbReference>
<feature type="compositionally biased region" description="Acidic residues" evidence="7">
    <location>
        <begin position="477"/>
        <end position="497"/>
    </location>
</feature>
<comment type="subunit">
    <text evidence="6">Component of the translation initiation factor 2B (eIF2B) complex which is a heterodecamer of two sets of five different subunits: alpha, beta, gamma, delta and epsilon. Subunits alpha, beta and delta comprise a regulatory subcomplex and subunits epsilon and gamma comprise a catalytic subcomplex. Within the complex, the hexameric regulatory complex resides at the center, with the two heterodimeric catalytic subcomplexes bound on opposite sides.</text>
</comment>
<dbReference type="Pfam" id="PF00483">
    <property type="entry name" value="NTP_transferase"/>
    <property type="match status" value="1"/>
</dbReference>
<dbReference type="InterPro" id="IPR005835">
    <property type="entry name" value="NTP_transferase_dom"/>
</dbReference>
<dbReference type="InterPro" id="IPR051956">
    <property type="entry name" value="eIF2B_epsilon"/>
</dbReference>
<protein>
    <recommendedName>
        <fullName evidence="4">Translation initiation factor eIF2B subunit epsilon</fullName>
    </recommendedName>
    <alternativeName>
        <fullName evidence="5">eIF2B GDP-GTP exchange factor subunit epsilon</fullName>
    </alternativeName>
</protein>
<evidence type="ECO:0000256" key="5">
    <source>
        <dbReference type="ARBA" id="ARBA00044345"/>
    </source>
</evidence>
<dbReference type="GO" id="GO:0031369">
    <property type="term" value="F:translation initiation factor binding"/>
    <property type="evidence" value="ECO:0007669"/>
    <property type="project" value="InterPro"/>
</dbReference>
<evidence type="ECO:0000256" key="6">
    <source>
        <dbReference type="ARBA" id="ARBA00046432"/>
    </source>
</evidence>
<feature type="domain" description="W2" evidence="8">
    <location>
        <begin position="567"/>
        <end position="748"/>
    </location>
</feature>
<comment type="subcellular location">
    <subcellularLocation>
        <location evidence="1">Cytoplasm</location>
        <location evidence="1">Cytosol</location>
    </subcellularLocation>
</comment>
<dbReference type="Gene3D" id="1.25.40.180">
    <property type="match status" value="1"/>
</dbReference>
<comment type="similarity">
    <text evidence="2">Belongs to the eIF-2B gamma/epsilon subunits family.</text>
</comment>
<feature type="region of interest" description="Disordered" evidence="7">
    <location>
        <begin position="532"/>
        <end position="551"/>
    </location>
</feature>
<evidence type="ECO:0000313" key="9">
    <source>
        <dbReference type="EMBL" id="GMH78941.1"/>
    </source>
</evidence>
<dbReference type="OrthoDB" id="424572at2759"/>
<dbReference type="CDD" id="cd11558">
    <property type="entry name" value="W2_eIF2B_epsilon"/>
    <property type="match status" value="1"/>
</dbReference>
<accession>A0A9W7AW66</accession>
<dbReference type="CDD" id="cd04197">
    <property type="entry name" value="eIF-2B_epsilon_N"/>
    <property type="match status" value="1"/>
</dbReference>
<reference evidence="10" key="1">
    <citation type="journal article" date="2023" name="Commun. Biol.">
        <title>Genome analysis of Parmales, the sister group of diatoms, reveals the evolutionary specialization of diatoms from phago-mixotrophs to photoautotrophs.</title>
        <authorList>
            <person name="Ban H."/>
            <person name="Sato S."/>
            <person name="Yoshikawa S."/>
            <person name="Yamada K."/>
            <person name="Nakamura Y."/>
            <person name="Ichinomiya M."/>
            <person name="Sato N."/>
            <person name="Blanc-Mathieu R."/>
            <person name="Endo H."/>
            <person name="Kuwata A."/>
            <person name="Ogata H."/>
        </authorList>
    </citation>
    <scope>NUCLEOTIDE SEQUENCE [LARGE SCALE GENOMIC DNA]</scope>
    <source>
        <strain evidence="10">NIES 3700</strain>
    </source>
</reference>
<dbReference type="Pfam" id="PF25084">
    <property type="entry name" value="LbH_EIF2B"/>
    <property type="match status" value="1"/>
</dbReference>
<dbReference type="SMART" id="SM00515">
    <property type="entry name" value="eIF5C"/>
    <property type="match status" value="1"/>
</dbReference>
<evidence type="ECO:0000256" key="1">
    <source>
        <dbReference type="ARBA" id="ARBA00004514"/>
    </source>
</evidence>
<name>A0A9W7AW66_9STRA</name>
<evidence type="ECO:0000256" key="7">
    <source>
        <dbReference type="SAM" id="MobiDB-lite"/>
    </source>
</evidence>
<dbReference type="AlphaFoldDB" id="A0A9W7AW66"/>
<feature type="region of interest" description="Disordered" evidence="7">
    <location>
        <begin position="426"/>
        <end position="497"/>
    </location>
</feature>
<dbReference type="InterPro" id="IPR016024">
    <property type="entry name" value="ARM-type_fold"/>
</dbReference>
<gene>
    <name evidence="9" type="ORF">TrLO_g8641</name>
</gene>
<dbReference type="GO" id="GO:0005851">
    <property type="term" value="C:eukaryotic translation initiation factor 2B complex"/>
    <property type="evidence" value="ECO:0007669"/>
    <property type="project" value="TreeGrafter"/>
</dbReference>
<feature type="compositionally biased region" description="Acidic residues" evidence="7">
    <location>
        <begin position="429"/>
        <end position="448"/>
    </location>
</feature>
<dbReference type="InterPro" id="IPR044123">
    <property type="entry name" value="W2_eIF2B_epsilon"/>
</dbReference>
<feature type="region of interest" description="Disordered" evidence="7">
    <location>
        <begin position="737"/>
        <end position="759"/>
    </location>
</feature>